<evidence type="ECO:0000313" key="2">
    <source>
        <dbReference type="Proteomes" id="UP001226691"/>
    </source>
</evidence>
<protein>
    <submittedName>
        <fullName evidence="1">Uncharacterized protein</fullName>
    </submittedName>
</protein>
<sequence>MDADVPRLMVLRAVRDEGGILAAADELRSVRDDTASIAVAAMLDQLRQPEPR</sequence>
<dbReference type="RefSeq" id="WP_307482255.1">
    <property type="nucleotide sequence ID" value="NZ_JAUTBF010000001.1"/>
</dbReference>
<comment type="caution">
    <text evidence="1">The sequence shown here is derived from an EMBL/GenBank/DDBJ whole genome shotgun (WGS) entry which is preliminary data.</text>
</comment>
<evidence type="ECO:0000313" key="1">
    <source>
        <dbReference type="EMBL" id="MDQ1123117.1"/>
    </source>
</evidence>
<gene>
    <name evidence="1" type="ORF">QE412_001690</name>
</gene>
<dbReference type="EMBL" id="JAUTBF010000001">
    <property type="protein sequence ID" value="MDQ1123117.1"/>
    <property type="molecule type" value="Genomic_DNA"/>
</dbReference>
<organism evidence="1 2">
    <name type="scientific">Microbacterium trichothecenolyticum</name>
    <name type="common">Aureobacterium trichothecenolyticum</name>
    <dbReference type="NCBI Taxonomy" id="69370"/>
    <lineage>
        <taxon>Bacteria</taxon>
        <taxon>Bacillati</taxon>
        <taxon>Actinomycetota</taxon>
        <taxon>Actinomycetes</taxon>
        <taxon>Micrococcales</taxon>
        <taxon>Microbacteriaceae</taxon>
        <taxon>Microbacterium</taxon>
    </lineage>
</organism>
<accession>A0ABU0TTY8</accession>
<reference evidence="1 2" key="1">
    <citation type="submission" date="2023-07" db="EMBL/GenBank/DDBJ databases">
        <title>Functional and genomic diversity of the sorghum phyllosphere microbiome.</title>
        <authorList>
            <person name="Shade A."/>
        </authorList>
    </citation>
    <scope>NUCLEOTIDE SEQUENCE [LARGE SCALE GENOMIC DNA]</scope>
    <source>
        <strain evidence="1 2">SORGH_AS_1207</strain>
    </source>
</reference>
<name>A0ABU0TTY8_MICTR</name>
<proteinExistence type="predicted"/>
<keyword evidence="2" id="KW-1185">Reference proteome</keyword>
<dbReference type="Proteomes" id="UP001226691">
    <property type="component" value="Unassembled WGS sequence"/>
</dbReference>